<evidence type="ECO:0000313" key="1">
    <source>
        <dbReference type="EMBL" id="MBB4043033.1"/>
    </source>
</evidence>
<organism evidence="1 2">
    <name type="scientific">Bacteroides reticulotermitis</name>
    <dbReference type="NCBI Taxonomy" id="1133319"/>
    <lineage>
        <taxon>Bacteria</taxon>
        <taxon>Pseudomonadati</taxon>
        <taxon>Bacteroidota</taxon>
        <taxon>Bacteroidia</taxon>
        <taxon>Bacteroidales</taxon>
        <taxon>Bacteroidaceae</taxon>
        <taxon>Bacteroides</taxon>
    </lineage>
</organism>
<dbReference type="RefSeq" id="WP_044160952.1">
    <property type="nucleotide sequence ID" value="NZ_JACIER010000002.1"/>
</dbReference>
<dbReference type="EMBL" id="JACIER010000002">
    <property type="protein sequence ID" value="MBB4043033.1"/>
    <property type="molecule type" value="Genomic_DNA"/>
</dbReference>
<name>A0A840D417_9BACE</name>
<dbReference type="AlphaFoldDB" id="A0A840D417"/>
<comment type="caution">
    <text evidence="1">The sequence shown here is derived from an EMBL/GenBank/DDBJ whole genome shotgun (WGS) entry which is preliminary data.</text>
</comment>
<reference evidence="1" key="1">
    <citation type="submission" date="2020-08" db="EMBL/GenBank/DDBJ databases">
        <title>Genomic Encyclopedia of Type Strains, Phase IV (KMG-IV): sequencing the most valuable type-strain genomes for metagenomic binning, comparative biology and taxonomic classification.</title>
        <authorList>
            <person name="Goeker M."/>
        </authorList>
    </citation>
    <scope>NUCLEOTIDE SEQUENCE [LARGE SCALE GENOMIC DNA]</scope>
    <source>
        <strain evidence="1">DSM 105720</strain>
    </source>
</reference>
<gene>
    <name evidence="1" type="ORF">GGR06_000798</name>
</gene>
<sequence>MRNKCLSGILLFLCLQLVGCSDDEKEIYSLSFEKEYYECSLLRGSYIPIRGGNRDYTVEVADPGVLEVKIDLSSSIGMGNLYLTSKQKGETVITVRDNVTNETVLLNIKVVDAYMGLKNISSHGEPYVLDTYLFLTNNENKDFYVYDTDLNTEKYKGTYAFSVENYKPYLTLSFSKEVNGKSVHKYSLLGSLDNFFAVSKILLGMDWGTSTANVNSVVRSDVMPTVYMVARDLDTDEEVTFVFNASAEMPYNVL</sequence>
<protein>
    <submittedName>
        <fullName evidence="1">Uncharacterized protein</fullName>
    </submittedName>
</protein>
<proteinExistence type="predicted"/>
<accession>A0A840D417</accession>
<evidence type="ECO:0000313" key="2">
    <source>
        <dbReference type="Proteomes" id="UP000560658"/>
    </source>
</evidence>
<dbReference type="Proteomes" id="UP000560658">
    <property type="component" value="Unassembled WGS sequence"/>
</dbReference>
<keyword evidence="2" id="KW-1185">Reference proteome</keyword>